<organism evidence="1">
    <name type="scientific">metagenome</name>
    <dbReference type="NCBI Taxonomy" id="256318"/>
    <lineage>
        <taxon>unclassified sequences</taxon>
        <taxon>metagenomes</taxon>
    </lineage>
</organism>
<dbReference type="EMBL" id="CZKA01000037">
    <property type="protein sequence ID" value="CUR57411.1"/>
    <property type="molecule type" value="Genomic_DNA"/>
</dbReference>
<accession>A0A2P2C600</accession>
<name>A0A2P2C600_9ZZZZ</name>
<evidence type="ECO:0000313" key="1">
    <source>
        <dbReference type="EMBL" id="CUR57411.1"/>
    </source>
</evidence>
<dbReference type="AlphaFoldDB" id="A0A2P2C600"/>
<protein>
    <submittedName>
        <fullName evidence="1">Uncharacterized protein</fullName>
    </submittedName>
</protein>
<gene>
    <name evidence="1" type="ORF">NOCA2420003</name>
</gene>
<sequence length="173" mass="18700">MGTFPYESVRAALASMRDLTDLPMSGHMQPLRGRLRHMRMPRFMRVSIAVIGCGLLPACSADSADMTVTVVKGIEIAPPEMQRAEKPVARYLPNSNLVVFVSAPLYSGSCPPSAEAKTKDDDGLALVIDDASEGNCTADANRNTFLIQGFDEEPTRLTVEYGDGDSIEFDLGT</sequence>
<reference evidence="1" key="1">
    <citation type="submission" date="2015-08" db="EMBL/GenBank/DDBJ databases">
        <authorList>
            <person name="Babu N.S."/>
            <person name="Beckwith C.J."/>
            <person name="Beseler K.G."/>
            <person name="Brison A."/>
            <person name="Carone J.V."/>
            <person name="Caskin T.P."/>
            <person name="Diamond M."/>
            <person name="Durham M.E."/>
            <person name="Foxe J.M."/>
            <person name="Go M."/>
            <person name="Henderson B.A."/>
            <person name="Jones I.B."/>
            <person name="McGettigan J.A."/>
            <person name="Micheletti S.J."/>
            <person name="Nasrallah M.E."/>
            <person name="Ortiz D."/>
            <person name="Piller C.R."/>
            <person name="Privatt S.R."/>
            <person name="Schneider S.L."/>
            <person name="Sharp S."/>
            <person name="Smith T.C."/>
            <person name="Stanton J.D."/>
            <person name="Ullery H.E."/>
            <person name="Wilson R.J."/>
            <person name="Serrano M.G."/>
            <person name="Buck G."/>
            <person name="Lee V."/>
            <person name="Wang Y."/>
            <person name="Carvalho R."/>
            <person name="Voegtly L."/>
            <person name="Shi R."/>
            <person name="Duckworth R."/>
            <person name="Johnson A."/>
            <person name="Loviza R."/>
            <person name="Walstead R."/>
            <person name="Shah Z."/>
            <person name="Kiflezghi M."/>
            <person name="Wade K."/>
            <person name="Ball S.L."/>
            <person name="Bradley K.W."/>
            <person name="Asai D.J."/>
            <person name="Bowman C.A."/>
            <person name="Russell D.A."/>
            <person name="Pope W.H."/>
            <person name="Jacobs-Sera D."/>
            <person name="Hendrix R.W."/>
            <person name="Hatfull G.F."/>
        </authorList>
    </citation>
    <scope>NUCLEOTIDE SEQUENCE</scope>
</reference>
<proteinExistence type="predicted"/>